<dbReference type="Proteomes" id="UP000245626">
    <property type="component" value="Unassembled WGS sequence"/>
</dbReference>
<name>A0ACD0P3R1_9BASI</name>
<proteinExistence type="predicted"/>
<sequence>MVKDLGKGVAPTCSKGPATGTTKPPIRPKLDKVYTHLCTASRPLLPSSLSILPKDVGEDDEGEARWIPLSSAPAYYPIRQWLTTMEELIKHPELNSSNILRAEILEEEDFELFPSNSESSDGGGGNIGRNPFRKDGESGGEEPSPRSFRVGGYRLGKRIRRKILPRRPGLDWSMNQECQFFEVRRDSEASSDHDEKEKEEEEEGGLTEAVVVYTPIMSGERHDNIPTTEEVKGGVYDGFPQSPKQIPFYHPRVRSIAFRYISSHPSSEEDGKTSPSIPSQTQSTKVEAEDIATTSATPSHPSPPQPKVFGKIRIEVVLFPSNEKEDLFRKGQGCSPSEPESFYLPPSHRLQRISLSLLQTIHTMSWGRMNNYKKRVHHDQIVPREAYQDLYLRLKERHASRICNDWREATDPKKHVFEDLGIAAFIMLLWKDTFPPRTREEVERDCNVGGHEGGLGEREADLWGRPPGGFVDIGCGNGLLVHILNQEGYKGYGIDLRARKSWDAYPYPKADLRVESLRPHEIVLSTIQGVVEDERGKVGGGGGGGGGYPFPKGCFLLGNHADELTPWMPLLATCPDLGDDDGVEGGERGGGGRRVEGENVKLVEDYHCQGYISIPCCPFELCGKKFTKSKWKVDEGTVSERFPTTTGREEKERKRISELIQETISRIRLGPVGNPGESDPLSRNLAFLTKMSQSSLDLGWKVEKEALRIPSTRNWCIVGRSRIWDLDIFPSASYSSSSQASDGREEEGSSWREEFKRNSKSQIRERILESTDQAFESGWKARVPEGNAGKAVREEEARGGDGS</sequence>
<organism evidence="1 2">
    <name type="scientific">Violaceomyces palustris</name>
    <dbReference type="NCBI Taxonomy" id="1673888"/>
    <lineage>
        <taxon>Eukaryota</taxon>
        <taxon>Fungi</taxon>
        <taxon>Dikarya</taxon>
        <taxon>Basidiomycota</taxon>
        <taxon>Ustilaginomycotina</taxon>
        <taxon>Ustilaginomycetes</taxon>
        <taxon>Violaceomycetales</taxon>
        <taxon>Violaceomycetaceae</taxon>
        <taxon>Violaceomyces</taxon>
    </lineage>
</organism>
<dbReference type="EMBL" id="KZ819764">
    <property type="protein sequence ID" value="PWN52650.1"/>
    <property type="molecule type" value="Genomic_DNA"/>
</dbReference>
<gene>
    <name evidence="1" type="ORF">IE53DRAFT_367003</name>
</gene>
<accession>A0ACD0P3R1</accession>
<evidence type="ECO:0000313" key="2">
    <source>
        <dbReference type="Proteomes" id="UP000245626"/>
    </source>
</evidence>
<evidence type="ECO:0000313" key="1">
    <source>
        <dbReference type="EMBL" id="PWN52650.1"/>
    </source>
</evidence>
<keyword evidence="2" id="KW-1185">Reference proteome</keyword>
<protein>
    <submittedName>
        <fullName evidence="1">DUF1613-domain-containing protein</fullName>
    </submittedName>
</protein>
<reference evidence="1 2" key="1">
    <citation type="journal article" date="2018" name="Mol. Biol. Evol.">
        <title>Broad Genomic Sampling Reveals a Smut Pathogenic Ancestry of the Fungal Clade Ustilaginomycotina.</title>
        <authorList>
            <person name="Kijpornyongpan T."/>
            <person name="Mondo S.J."/>
            <person name="Barry K."/>
            <person name="Sandor L."/>
            <person name="Lee J."/>
            <person name="Lipzen A."/>
            <person name="Pangilinan J."/>
            <person name="LaButti K."/>
            <person name="Hainaut M."/>
            <person name="Henrissat B."/>
            <person name="Grigoriev I.V."/>
            <person name="Spatafora J.W."/>
            <person name="Aime M.C."/>
        </authorList>
    </citation>
    <scope>NUCLEOTIDE SEQUENCE [LARGE SCALE GENOMIC DNA]</scope>
    <source>
        <strain evidence="1 2">SA 807</strain>
    </source>
</reference>